<protein>
    <submittedName>
        <fullName evidence="1">Uncharacterized protein</fullName>
    </submittedName>
</protein>
<dbReference type="Proteomes" id="UP000017548">
    <property type="component" value="Unassembled WGS sequence"/>
</dbReference>
<accession>A0ABN0PP61</accession>
<comment type="caution">
    <text evidence="1">The sequence shown here is derived from an EMBL/GenBank/DDBJ whole genome shotgun (WGS) entry which is preliminary data.</text>
</comment>
<keyword evidence="2" id="KW-1185">Reference proteome</keyword>
<proteinExistence type="predicted"/>
<evidence type="ECO:0000313" key="2">
    <source>
        <dbReference type="Proteomes" id="UP000017548"/>
    </source>
</evidence>
<organism evidence="1 2">
    <name type="scientific">Shewanella decolorationis S12</name>
    <dbReference type="NCBI Taxonomy" id="1353536"/>
    <lineage>
        <taxon>Bacteria</taxon>
        <taxon>Pseudomonadati</taxon>
        <taxon>Pseudomonadota</taxon>
        <taxon>Gammaproteobacteria</taxon>
        <taxon>Alteromonadales</taxon>
        <taxon>Shewanellaceae</taxon>
        <taxon>Shewanella</taxon>
    </lineage>
</organism>
<gene>
    <name evidence="1" type="ORF">SHD_1559</name>
</gene>
<dbReference type="RefSeq" id="WP_023266626.1">
    <property type="nucleotide sequence ID" value="NZ_AXZL01000059.1"/>
</dbReference>
<reference evidence="1 2" key="1">
    <citation type="journal article" date="2013" name="Genome Announc.">
        <title>Draft Genome Sequence of Shewanella decolorationis S12, a Dye-Degrading Bacterium Isolated from a Wastewater Treatment Plant.</title>
        <authorList>
            <person name="Xu M."/>
            <person name="Fang Y."/>
            <person name="Liu J."/>
            <person name="Chen X."/>
            <person name="Sun G."/>
            <person name="Guo J."/>
            <person name="Hua Z."/>
            <person name="Tu Q."/>
            <person name="Wu L."/>
            <person name="Zhou J."/>
            <person name="Liu X."/>
        </authorList>
    </citation>
    <scope>NUCLEOTIDE SEQUENCE [LARGE SCALE GENOMIC DNA]</scope>
    <source>
        <strain evidence="1 2">S12</strain>
    </source>
</reference>
<name>A0ABN0PP61_9GAMM</name>
<dbReference type="EMBL" id="AXZL01000059">
    <property type="protein sequence ID" value="ESE41849.1"/>
    <property type="molecule type" value="Genomic_DNA"/>
</dbReference>
<sequence>MYLITLPQDLISRNEVILRQNDEYRLNHLPQALVKSVINTPTINGILYKGYNQVSAQVTSGSHNSVELTFELSIPSISAATFAYFRNEVRQKLGSGEELQISTAAGIGPYPPPKAETRMASYGVELFAKQIIKEVDINLNSFDFNGMTASLIIQKILQDIRQLPVEQIKFSGSIALNSNLTTSQSISVYLPISTVVFSDGLTIPFSAYASNAVITEIPIKTVSIPYDFWA</sequence>
<evidence type="ECO:0000313" key="1">
    <source>
        <dbReference type="EMBL" id="ESE41849.1"/>
    </source>
</evidence>